<comment type="caution">
    <text evidence="2">The sequence shown here is derived from an EMBL/GenBank/DDBJ whole genome shotgun (WGS) entry which is preliminary data.</text>
</comment>
<keyword evidence="1" id="KW-0472">Membrane</keyword>
<protein>
    <recommendedName>
        <fullName evidence="4">DUF4760 domain-containing protein</fullName>
    </recommendedName>
</protein>
<reference evidence="2 3" key="1">
    <citation type="submission" date="2020-04" db="EMBL/GenBank/DDBJ databases">
        <title>Thalassotalea sp. M1531, isolated from the surface of marine red alga.</title>
        <authorList>
            <person name="Pang L."/>
            <person name="Lu D.-C."/>
        </authorList>
    </citation>
    <scope>NUCLEOTIDE SEQUENCE [LARGE SCALE GENOMIC DNA]</scope>
    <source>
        <strain evidence="2 3">M1531</strain>
    </source>
</reference>
<organism evidence="2 3">
    <name type="scientific">Thalassotalea algicola</name>
    <dbReference type="NCBI Taxonomy" id="2716224"/>
    <lineage>
        <taxon>Bacteria</taxon>
        <taxon>Pseudomonadati</taxon>
        <taxon>Pseudomonadota</taxon>
        <taxon>Gammaproteobacteria</taxon>
        <taxon>Alteromonadales</taxon>
        <taxon>Colwelliaceae</taxon>
        <taxon>Thalassotalea</taxon>
    </lineage>
</organism>
<evidence type="ECO:0000256" key="1">
    <source>
        <dbReference type="SAM" id="Phobius"/>
    </source>
</evidence>
<gene>
    <name evidence="2" type="ORF">HII17_13675</name>
</gene>
<keyword evidence="1" id="KW-1133">Transmembrane helix</keyword>
<dbReference type="Proteomes" id="UP000568664">
    <property type="component" value="Unassembled WGS sequence"/>
</dbReference>
<dbReference type="EMBL" id="JABBXH010000004">
    <property type="protein sequence ID" value="NMP32611.1"/>
    <property type="molecule type" value="Genomic_DNA"/>
</dbReference>
<feature type="transmembrane region" description="Helical" evidence="1">
    <location>
        <begin position="21"/>
        <end position="41"/>
    </location>
</feature>
<evidence type="ECO:0000313" key="3">
    <source>
        <dbReference type="Proteomes" id="UP000568664"/>
    </source>
</evidence>
<feature type="transmembrane region" description="Helical" evidence="1">
    <location>
        <begin position="53"/>
        <end position="75"/>
    </location>
</feature>
<dbReference type="RefSeq" id="WP_169075933.1">
    <property type="nucleotide sequence ID" value="NZ_JABBXH010000004.1"/>
</dbReference>
<proteinExistence type="predicted"/>
<evidence type="ECO:0000313" key="2">
    <source>
        <dbReference type="EMBL" id="NMP32611.1"/>
    </source>
</evidence>
<name>A0A7Y0LF88_9GAMM</name>
<keyword evidence="1" id="KW-0812">Transmembrane</keyword>
<keyword evidence="3" id="KW-1185">Reference proteome</keyword>
<dbReference type="AlphaFoldDB" id="A0A7Y0LF88"/>
<evidence type="ECO:0008006" key="4">
    <source>
        <dbReference type="Google" id="ProtNLM"/>
    </source>
</evidence>
<accession>A0A7Y0LF88</accession>
<sequence>MDLLFRILEKIFNPISDKYKDIANGVLLALMSLAWWFLVLITVERIEQYSPELLVRVFSLIGVSIGVYVAIWKLVNDQQWRRSEAYLEQAKELFEKAFNALKLDPETNYPVNDRYAWLSSSRLLLAALDLGKKIEDRSHKETFEEYMEFWRVQFADLLKLDQRDILENDYFYQEGALIAYTPEDRAPIPERAIAVLYRFLQWPEGREDRLSYEDNFSDEELKRIEVFGASSIYHYCRERRRAIRGD</sequence>